<comment type="caution">
    <text evidence="2">The sequence shown here is derived from an EMBL/GenBank/DDBJ whole genome shotgun (WGS) entry which is preliminary data.</text>
</comment>
<dbReference type="NCBIfam" id="TIGR00199">
    <property type="entry name" value="PncC_domain"/>
    <property type="match status" value="1"/>
</dbReference>
<dbReference type="SUPFAM" id="SSF142433">
    <property type="entry name" value="CinA-like"/>
    <property type="match status" value="1"/>
</dbReference>
<accession>A0AAE3ILR4</accession>
<dbReference type="InterPro" id="IPR036653">
    <property type="entry name" value="CinA-like_C"/>
</dbReference>
<protein>
    <submittedName>
        <fullName evidence="2">CinA family protein</fullName>
    </submittedName>
</protein>
<dbReference type="EMBL" id="JAOTPL010000007">
    <property type="protein sequence ID" value="MCU7694173.1"/>
    <property type="molecule type" value="Genomic_DNA"/>
</dbReference>
<dbReference type="Proteomes" id="UP001209317">
    <property type="component" value="Unassembled WGS sequence"/>
</dbReference>
<proteinExistence type="predicted"/>
<name>A0AAE3ILR4_9BACT</name>
<dbReference type="Gene3D" id="3.90.950.20">
    <property type="entry name" value="CinA-like"/>
    <property type="match status" value="1"/>
</dbReference>
<sequence length="170" mass="18340">MSNIEKSVIFDTQVTNKIKKALIASEETIAVAESVTSGLLQAALTQVTGASSYFHGGMTLYNLGQKARHLKINTIHAEACNCVSKRVAEEMALSVSEMFGSEIGLAVTGYAAPMPENGIDEIFAYSAGAYKGNILFSIRISGKNVEEGLDAQLHYVNKTLDKLYQSLTKK</sequence>
<feature type="domain" description="CinA C-terminal" evidence="1">
    <location>
        <begin position="12"/>
        <end position="115"/>
    </location>
</feature>
<evidence type="ECO:0000259" key="1">
    <source>
        <dbReference type="Pfam" id="PF02464"/>
    </source>
</evidence>
<evidence type="ECO:0000313" key="3">
    <source>
        <dbReference type="Proteomes" id="UP001209317"/>
    </source>
</evidence>
<reference evidence="2" key="1">
    <citation type="submission" date="2022-10" db="EMBL/GenBank/DDBJ databases">
        <authorList>
            <person name="Kim H.S."/>
            <person name="Kim J.-S."/>
            <person name="Suh M.K."/>
            <person name="Eom M.K."/>
            <person name="Lee J.-S."/>
        </authorList>
    </citation>
    <scope>NUCLEOTIDE SEQUENCE</scope>
    <source>
        <strain evidence="2">LIP-5</strain>
    </source>
</reference>
<dbReference type="AlphaFoldDB" id="A0AAE3ILR4"/>
<dbReference type="InterPro" id="IPR008136">
    <property type="entry name" value="CinA_C"/>
</dbReference>
<keyword evidence="3" id="KW-1185">Reference proteome</keyword>
<dbReference type="RefSeq" id="WP_263037659.1">
    <property type="nucleotide sequence ID" value="NZ_JAOTPL010000007.1"/>
</dbReference>
<evidence type="ECO:0000313" key="2">
    <source>
        <dbReference type="EMBL" id="MCU7694173.1"/>
    </source>
</evidence>
<organism evidence="2 3">
    <name type="scientific">Haoranjiania flava</name>
    <dbReference type="NCBI Taxonomy" id="1856322"/>
    <lineage>
        <taxon>Bacteria</taxon>
        <taxon>Pseudomonadati</taxon>
        <taxon>Bacteroidota</taxon>
        <taxon>Chitinophagia</taxon>
        <taxon>Chitinophagales</taxon>
        <taxon>Chitinophagaceae</taxon>
        <taxon>Haoranjiania</taxon>
    </lineage>
</organism>
<gene>
    <name evidence="2" type="ORF">OD355_06560</name>
</gene>
<dbReference type="Pfam" id="PF02464">
    <property type="entry name" value="CinA"/>
    <property type="match status" value="1"/>
</dbReference>